<accession>A0ABU1GIP8</accession>
<evidence type="ECO:0000313" key="3">
    <source>
        <dbReference type="Proteomes" id="UP001252270"/>
    </source>
</evidence>
<keyword evidence="1" id="KW-1133">Transmembrane helix</keyword>
<keyword evidence="3" id="KW-1185">Reference proteome</keyword>
<comment type="caution">
    <text evidence="2">The sequence shown here is derived from an EMBL/GenBank/DDBJ whole genome shotgun (WGS) entry which is preliminary data.</text>
</comment>
<gene>
    <name evidence="2" type="ORF">QC820_03645</name>
</gene>
<dbReference type="RefSeq" id="WP_309635805.1">
    <property type="nucleotide sequence ID" value="NZ_JARWAL010000002.1"/>
</dbReference>
<feature type="transmembrane region" description="Helical" evidence="1">
    <location>
        <begin position="88"/>
        <end position="113"/>
    </location>
</feature>
<evidence type="ECO:0000256" key="1">
    <source>
        <dbReference type="SAM" id="Phobius"/>
    </source>
</evidence>
<dbReference type="EMBL" id="JARWAL010000002">
    <property type="protein sequence ID" value="MDR5891896.1"/>
    <property type="molecule type" value="Genomic_DNA"/>
</dbReference>
<dbReference type="Proteomes" id="UP001252270">
    <property type="component" value="Unassembled WGS sequence"/>
</dbReference>
<organism evidence="2 3">
    <name type="scientific">Halomonas mongoliensis</name>
    <dbReference type="NCBI Taxonomy" id="321265"/>
    <lineage>
        <taxon>Bacteria</taxon>
        <taxon>Pseudomonadati</taxon>
        <taxon>Pseudomonadota</taxon>
        <taxon>Gammaproteobacteria</taxon>
        <taxon>Oceanospirillales</taxon>
        <taxon>Halomonadaceae</taxon>
        <taxon>Halomonas</taxon>
    </lineage>
</organism>
<reference evidence="2 3" key="1">
    <citation type="submission" date="2023-04" db="EMBL/GenBank/DDBJ databases">
        <title>A long-awaited taxogenomic arrangement of the family Halomonadaceae.</title>
        <authorList>
            <person name="De La Haba R."/>
            <person name="Chuvochina M."/>
            <person name="Wittouck S."/>
            <person name="Arahal D.R."/>
            <person name="Sanchez-Porro C."/>
            <person name="Hugenholtz P."/>
            <person name="Ventosa A."/>
        </authorList>
    </citation>
    <scope>NUCLEOTIDE SEQUENCE [LARGE SCALE GENOMIC DNA]</scope>
    <source>
        <strain evidence="2 3">DSM 17332</strain>
    </source>
</reference>
<sequence>MTPLRRWWAPSHPAQLLLGLTLWSLWFVALYGGLSVACALAPARPGQGALTVINGGLALLTLATLGLLGWLAWRGLRAGRVSVGGSRFIALTGAGLHLFSAAGVAFVGLPIVALPPCL</sequence>
<name>A0ABU1GIP8_9GAMM</name>
<feature type="transmembrane region" description="Helical" evidence="1">
    <location>
        <begin position="55"/>
        <end position="76"/>
    </location>
</feature>
<proteinExistence type="predicted"/>
<evidence type="ECO:0000313" key="2">
    <source>
        <dbReference type="EMBL" id="MDR5891896.1"/>
    </source>
</evidence>
<protein>
    <submittedName>
        <fullName evidence="2">Uncharacterized protein</fullName>
    </submittedName>
</protein>
<keyword evidence="1" id="KW-0472">Membrane</keyword>
<keyword evidence="1" id="KW-0812">Transmembrane</keyword>